<dbReference type="SUPFAM" id="SSF52540">
    <property type="entry name" value="P-loop containing nucleoside triphosphate hydrolases"/>
    <property type="match status" value="1"/>
</dbReference>
<dbReference type="Gene3D" id="3.40.50.300">
    <property type="entry name" value="P-loop containing nucleotide triphosphate hydrolases"/>
    <property type="match status" value="2"/>
</dbReference>
<evidence type="ECO:0000256" key="4">
    <source>
        <dbReference type="ARBA" id="ARBA00023054"/>
    </source>
</evidence>
<evidence type="ECO:0000256" key="6">
    <source>
        <dbReference type="HAMAP-Rule" id="MF_01894"/>
    </source>
</evidence>
<feature type="coiled-coil region" evidence="6">
    <location>
        <begin position="834"/>
        <end position="861"/>
    </location>
</feature>
<evidence type="ECO:0000259" key="7">
    <source>
        <dbReference type="Pfam" id="PF02463"/>
    </source>
</evidence>
<dbReference type="InterPro" id="IPR011890">
    <property type="entry name" value="SMC_prok"/>
</dbReference>
<dbReference type="HAMAP" id="MF_01894">
    <property type="entry name" value="Smc_prok"/>
    <property type="match status" value="1"/>
</dbReference>
<evidence type="ECO:0000313" key="8">
    <source>
        <dbReference type="EMBL" id="MFD2204325.1"/>
    </source>
</evidence>
<evidence type="ECO:0000256" key="2">
    <source>
        <dbReference type="ARBA" id="ARBA00022741"/>
    </source>
</evidence>
<feature type="binding site" evidence="6">
    <location>
        <begin position="33"/>
        <end position="40"/>
    </location>
    <ligand>
        <name>ATP</name>
        <dbReference type="ChEBI" id="CHEBI:30616"/>
    </ligand>
</feature>
<feature type="coiled-coil region" evidence="6">
    <location>
        <begin position="301"/>
        <end position="373"/>
    </location>
</feature>
<feature type="coiled-coil region" evidence="6">
    <location>
        <begin position="660"/>
        <end position="763"/>
    </location>
</feature>
<keyword evidence="3 6" id="KW-0067">ATP-binding</keyword>
<dbReference type="RefSeq" id="WP_380247793.1">
    <property type="nucleotide sequence ID" value="NZ_JBHUII010000001.1"/>
</dbReference>
<keyword evidence="1 6" id="KW-0963">Cytoplasm</keyword>
<evidence type="ECO:0000256" key="3">
    <source>
        <dbReference type="ARBA" id="ARBA00022840"/>
    </source>
</evidence>
<reference evidence="9" key="1">
    <citation type="journal article" date="2019" name="Int. J. Syst. Evol. Microbiol.">
        <title>The Global Catalogue of Microorganisms (GCM) 10K type strain sequencing project: providing services to taxonomists for standard genome sequencing and annotation.</title>
        <authorList>
            <consortium name="The Broad Institute Genomics Platform"/>
            <consortium name="The Broad Institute Genome Sequencing Center for Infectious Disease"/>
            <person name="Wu L."/>
            <person name="Ma J."/>
        </authorList>
    </citation>
    <scope>NUCLEOTIDE SEQUENCE [LARGE SCALE GENOMIC DNA]</scope>
    <source>
        <strain evidence="9">CGMCC 4.7192</strain>
    </source>
</reference>
<dbReference type="InterPro" id="IPR027417">
    <property type="entry name" value="P-loop_NTPase"/>
</dbReference>
<accession>A0ABW5BHG6</accession>
<dbReference type="PANTHER" id="PTHR43977">
    <property type="entry name" value="STRUCTURAL MAINTENANCE OF CHROMOSOMES PROTEIN 3"/>
    <property type="match status" value="1"/>
</dbReference>
<evidence type="ECO:0000256" key="1">
    <source>
        <dbReference type="ARBA" id="ARBA00022490"/>
    </source>
</evidence>
<dbReference type="NCBIfam" id="TIGR02168">
    <property type="entry name" value="SMC_prok_B"/>
    <property type="match status" value="1"/>
</dbReference>
<keyword evidence="9" id="KW-1185">Reference proteome</keyword>
<comment type="subunit">
    <text evidence="6">Homodimer.</text>
</comment>
<dbReference type="CDD" id="cd03278">
    <property type="entry name" value="ABC_SMC_barmotin"/>
    <property type="match status" value="1"/>
</dbReference>
<comment type="domain">
    <text evidence="6">Contains large globular domains required for ATP hydrolysis at each terminus and a third globular domain forming a flexible hinge near the middle of the molecule. These domains are separated by coiled-coil structures.</text>
</comment>
<comment type="subcellular location">
    <subcellularLocation>
        <location evidence="6">Cytoplasm</location>
    </subcellularLocation>
</comment>
<name>A0ABW5BHG6_9PROT</name>
<dbReference type="InterPro" id="IPR036277">
    <property type="entry name" value="SMC_hinge_sf"/>
</dbReference>
<comment type="caution">
    <text evidence="8">The sequence shown here is derived from an EMBL/GenBank/DDBJ whole genome shotgun (WGS) entry which is preliminary data.</text>
</comment>
<feature type="coiled-coil region" evidence="6">
    <location>
        <begin position="178"/>
        <end position="212"/>
    </location>
</feature>
<feature type="coiled-coil region" evidence="6">
    <location>
        <begin position="951"/>
        <end position="992"/>
    </location>
</feature>
<evidence type="ECO:0000313" key="9">
    <source>
        <dbReference type="Proteomes" id="UP001597294"/>
    </source>
</evidence>
<dbReference type="SUPFAM" id="SSF75553">
    <property type="entry name" value="Smc hinge domain"/>
    <property type="match status" value="1"/>
</dbReference>
<comment type="similarity">
    <text evidence="6">Belongs to the SMC family.</text>
</comment>
<dbReference type="EMBL" id="JBHUII010000001">
    <property type="protein sequence ID" value="MFD2204325.1"/>
    <property type="molecule type" value="Genomic_DNA"/>
</dbReference>
<dbReference type="InterPro" id="IPR024704">
    <property type="entry name" value="SMC"/>
</dbReference>
<sequence>MVQFKKLRLSGFKSFVDQTELLITSGMTGVVGPNGCGKSNLVEALRWVMGETSAKRMRGSEMDDVIFAGSATRPARNIAEVSLLLDNSDRTAPAAFNNYEEIEVIRRISRGSGSNYKVNGKDVRARDVQLLFADAASGSQSTALVSQGRIGEIINARPISRRGLLEEAAGITGLHSRRHEAELRLKAAETNLERLEDVVLTLDAQLQGLKKQARQANRYRNLAQLIRQHEAILLHYESVEANSLLCHAEEQLKIAQNSVSKKTKIAAQKSTAQVTIAATLPSLRETETSAATQLQKLLVSQENLQQEERQAITALSQAQELLAQLNKDKERAASINKDALDAEKRLTNEHFEIEQKKQNLAQDQKKIEELCKSNASEVAETDGQIAQIGAQIATNEAQTSSLTRQISEFSNQTTRLEQLIENQQKLTLDLSSKQKSDSTLTEINQHLDQAETNLNHTKNQATNAELTLQTLREEEGETRDALQETQNNYQKITAEFEALTKMLHHEIGGVSDPILEELTVKSGYEKALGAALGEDLNAGSQEEAVAHWHDLPLRTGLPSLPQGIPSLLEVVTAPVRLHTRLSQIGLIETGDITKDSYAQLAPGQRLVSREGTLWRWDGLTIRDDAPSSATVRLEQKNRLEKLHHLKEKAHNIFIRAQKKHSKIKSQLEKSLEQEKDLREKTNKAFNDVSALKNKQIELTREKDHLVHQLNVAEENIGRLNQDHKETLNHLEEIKNELKNLPNLENEKNRISNLKRKLSTNRQALASNRAKLDQFKHDTNRRKQRLANIKEELISWTRRTKEAKQYLSEIDTRIQRIESEISIWNKKPDQLQQQRTALTISLKRAENEQKEATEALRVSELQQAEIDRQLRESEQSLFQAREIMIRAESEVSQAKQSVGVLIDRVRERLGCSLEKALSIAEIKLDENLPSKEDVTRKHARLTSERDNMGPVNLRAEKEAEELDTQIKTTLSDKEDLLLAINKLRQGIANLNKEGRERLLKAFNLVNTHFSELFVRLFGGGRAYLALTDAEDPLQAGLEIMASPPGKRLQVMSLLSGGEQALTALSLLFAVFLTNPAPICVLDEVDAPLDDANVDRFCKLVEELVQSTSTRFLIISHHRMTMARVHRLFGVTMSERGVSQLVSVNLETADELAEETNPDK</sequence>
<organism evidence="8 9">
    <name type="scientific">Kiloniella antarctica</name>
    <dbReference type="NCBI Taxonomy" id="1550907"/>
    <lineage>
        <taxon>Bacteria</taxon>
        <taxon>Pseudomonadati</taxon>
        <taxon>Pseudomonadota</taxon>
        <taxon>Alphaproteobacteria</taxon>
        <taxon>Rhodospirillales</taxon>
        <taxon>Kiloniellaceae</taxon>
        <taxon>Kiloniella</taxon>
    </lineage>
</organism>
<dbReference type="Proteomes" id="UP001597294">
    <property type="component" value="Unassembled WGS sequence"/>
</dbReference>
<keyword evidence="5 6" id="KW-0238">DNA-binding</keyword>
<proteinExistence type="inferred from homology"/>
<protein>
    <recommendedName>
        <fullName evidence="6">Chromosome partition protein Smc</fullName>
    </recommendedName>
</protein>
<keyword evidence="4 6" id="KW-0175">Coiled coil</keyword>
<comment type="function">
    <text evidence="6">Required for chromosome condensation and partitioning.</text>
</comment>
<dbReference type="Pfam" id="PF02463">
    <property type="entry name" value="SMC_N"/>
    <property type="match status" value="1"/>
</dbReference>
<dbReference type="PIRSF" id="PIRSF005719">
    <property type="entry name" value="SMC"/>
    <property type="match status" value="1"/>
</dbReference>
<keyword evidence="2 6" id="KW-0547">Nucleotide-binding</keyword>
<evidence type="ECO:0000256" key="5">
    <source>
        <dbReference type="ARBA" id="ARBA00023125"/>
    </source>
</evidence>
<feature type="domain" description="RecF/RecN/SMC N-terminal" evidence="7">
    <location>
        <begin position="5"/>
        <end position="1137"/>
    </location>
</feature>
<dbReference type="InterPro" id="IPR003395">
    <property type="entry name" value="RecF/RecN/SMC_N"/>
</dbReference>
<feature type="coiled-coil region" evidence="6">
    <location>
        <begin position="440"/>
        <end position="502"/>
    </location>
</feature>
<gene>
    <name evidence="6 8" type="primary">smc</name>
    <name evidence="8" type="ORF">ACFSKO_01815</name>
</gene>